<protein>
    <submittedName>
        <fullName evidence="2">Uncharacterized protein</fullName>
    </submittedName>
</protein>
<proteinExistence type="predicted"/>
<feature type="compositionally biased region" description="Gly residues" evidence="1">
    <location>
        <begin position="35"/>
        <end position="49"/>
    </location>
</feature>
<evidence type="ECO:0000256" key="1">
    <source>
        <dbReference type="SAM" id="MobiDB-lite"/>
    </source>
</evidence>
<organism evidence="2">
    <name type="scientific">Streptomyces sp. R11</name>
    <dbReference type="NCBI Taxonomy" id="3238625"/>
    <lineage>
        <taxon>Bacteria</taxon>
        <taxon>Bacillati</taxon>
        <taxon>Actinomycetota</taxon>
        <taxon>Actinomycetes</taxon>
        <taxon>Kitasatosporales</taxon>
        <taxon>Streptomycetaceae</taxon>
        <taxon>Streptomyces</taxon>
    </lineage>
</organism>
<dbReference type="RefSeq" id="WP_369275915.1">
    <property type="nucleotide sequence ID" value="NZ_CP163432.1"/>
</dbReference>
<accession>A0AB39NC57</accession>
<gene>
    <name evidence="2" type="ORF">AB5J55_43705</name>
</gene>
<reference evidence="2" key="1">
    <citation type="submission" date="2024-07" db="EMBL/GenBank/DDBJ databases">
        <authorList>
            <person name="Yu S.T."/>
        </authorList>
    </citation>
    <scope>NUCLEOTIDE SEQUENCE</scope>
    <source>
        <strain evidence="2">R11</strain>
    </source>
</reference>
<dbReference type="EMBL" id="CP163432">
    <property type="protein sequence ID" value="XDQ15991.1"/>
    <property type="molecule type" value="Genomic_DNA"/>
</dbReference>
<evidence type="ECO:0000313" key="2">
    <source>
        <dbReference type="EMBL" id="XDQ15991.1"/>
    </source>
</evidence>
<name>A0AB39NC57_9ACTN</name>
<dbReference type="AlphaFoldDB" id="A0AB39NC57"/>
<sequence>MNTSTDWLQRLPETDPPTYDASEFPTTQVSDFEGGPCGAPGTGGYREAA</sequence>
<feature type="region of interest" description="Disordered" evidence="1">
    <location>
        <begin position="1"/>
        <end position="49"/>
    </location>
</feature>